<dbReference type="Pfam" id="PF08378">
    <property type="entry name" value="NERD"/>
    <property type="match status" value="1"/>
</dbReference>
<dbReference type="InterPro" id="IPR011528">
    <property type="entry name" value="NERD"/>
</dbReference>
<proteinExistence type="predicted"/>
<dbReference type="AlphaFoldDB" id="A0A133KV93"/>
<dbReference type="EMBL" id="LRPN01000037">
    <property type="protein sequence ID" value="KWZ83461.1"/>
    <property type="molecule type" value="Genomic_DNA"/>
</dbReference>
<protein>
    <recommendedName>
        <fullName evidence="1">NERD domain-containing protein</fullName>
    </recommendedName>
</protein>
<evidence type="ECO:0000313" key="3">
    <source>
        <dbReference type="Proteomes" id="UP000070376"/>
    </source>
</evidence>
<organism evidence="2 3">
    <name type="scientific">Heyndrickxia coagulans</name>
    <name type="common">Weizmannia coagulans</name>
    <dbReference type="NCBI Taxonomy" id="1398"/>
    <lineage>
        <taxon>Bacteria</taxon>
        <taxon>Bacillati</taxon>
        <taxon>Bacillota</taxon>
        <taxon>Bacilli</taxon>
        <taxon>Bacillales</taxon>
        <taxon>Bacillaceae</taxon>
        <taxon>Heyndrickxia</taxon>
    </lineage>
</organism>
<dbReference type="Proteomes" id="UP000070376">
    <property type="component" value="Unassembled WGS sequence"/>
</dbReference>
<comment type="caution">
    <text evidence="2">The sequence shown here is derived from an EMBL/GenBank/DDBJ whole genome shotgun (WGS) entry which is preliminary data.</text>
</comment>
<sequence>MKKGKLDVIVKQREYPAQIRAGEALLERLPKRHPLYGQIAEDVKKWRAKYKREKRADRFLEILPSDQFHVYHALPIANTCLDGLILTRNFVLIIGYTHLSGVIFPDPAFSQLIQQKGGKEKGWPEPFARLQKQREILCTWARMRHLPELTLEYLLVLCHEEAELKMPVVNSADELKICPASQAVYKAIKMQDTYSQPVLDSKHFKKWHKHLLECHEKSGIFPWPVDQSEWYTGVGCPVCRRFEMDFNNGMWHCQVCGHTSKDAHRKAIEEFYLLFGQDAPDEALCSFLRVDAQTAAKIVREAAH</sequence>
<dbReference type="PATRIC" id="fig|1398.22.peg.1254"/>
<name>A0A133KV93_HEYCO</name>
<evidence type="ECO:0000259" key="1">
    <source>
        <dbReference type="Pfam" id="PF08378"/>
    </source>
</evidence>
<feature type="domain" description="NERD" evidence="1">
    <location>
        <begin position="50"/>
        <end position="157"/>
    </location>
</feature>
<evidence type="ECO:0000313" key="2">
    <source>
        <dbReference type="EMBL" id="KWZ83461.1"/>
    </source>
</evidence>
<accession>A0A133KV93</accession>
<reference evidence="3" key="1">
    <citation type="submission" date="2016-01" db="EMBL/GenBank/DDBJ databases">
        <authorList>
            <person name="Mitreva M."/>
            <person name="Pepin K.H."/>
            <person name="Mihindukulasuriya K.A."/>
            <person name="Fulton R."/>
            <person name="Fronick C."/>
            <person name="O'Laughlin M."/>
            <person name="Miner T."/>
            <person name="Herter B."/>
            <person name="Rosa B.A."/>
            <person name="Cordes M."/>
            <person name="Tomlinson C."/>
            <person name="Wollam A."/>
            <person name="Palsikar V.B."/>
            <person name="Mardis E.R."/>
            <person name="Wilson R.K."/>
        </authorList>
    </citation>
    <scope>NUCLEOTIDE SEQUENCE [LARGE SCALE GENOMIC DNA]</scope>
    <source>
        <strain evidence="3">GED7749B</strain>
    </source>
</reference>
<dbReference type="RefSeq" id="WP_237682123.1">
    <property type="nucleotide sequence ID" value="NZ_CP058594.1"/>
</dbReference>
<gene>
    <name evidence="2" type="ORF">HMPREF3213_01237</name>
</gene>